<evidence type="ECO:0000313" key="1">
    <source>
        <dbReference type="EMBL" id="CAH2087168.1"/>
    </source>
</evidence>
<dbReference type="AlphaFoldDB" id="A0AAU9TME1"/>
<reference evidence="1" key="1">
    <citation type="submission" date="2022-03" db="EMBL/GenBank/DDBJ databases">
        <authorList>
            <person name="Tunstrom K."/>
        </authorList>
    </citation>
    <scope>NUCLEOTIDE SEQUENCE</scope>
</reference>
<comment type="caution">
    <text evidence="1">The sequence shown here is derived from an EMBL/GenBank/DDBJ whole genome shotgun (WGS) entry which is preliminary data.</text>
</comment>
<accession>A0AAU9TME1</accession>
<dbReference type="Proteomes" id="UP001153954">
    <property type="component" value="Unassembled WGS sequence"/>
</dbReference>
<proteinExistence type="predicted"/>
<name>A0AAU9TME1_EUPED</name>
<dbReference type="EMBL" id="CAKOGL010000006">
    <property type="protein sequence ID" value="CAH2087168.1"/>
    <property type="molecule type" value="Genomic_DNA"/>
</dbReference>
<evidence type="ECO:0000313" key="2">
    <source>
        <dbReference type="Proteomes" id="UP001153954"/>
    </source>
</evidence>
<gene>
    <name evidence="1" type="ORF">EEDITHA_LOCUS3455</name>
</gene>
<sequence length="73" mass="8676">MERAMLGVSLKDKIRNEIFRERTKVTDIARRVSKLKWQWAGHVTSGGWMRIGEDRDIWRELGEVYVQQWTTIG</sequence>
<keyword evidence="2" id="KW-1185">Reference proteome</keyword>
<organism evidence="1 2">
    <name type="scientific">Euphydryas editha</name>
    <name type="common">Edith's checkerspot</name>
    <dbReference type="NCBI Taxonomy" id="104508"/>
    <lineage>
        <taxon>Eukaryota</taxon>
        <taxon>Metazoa</taxon>
        <taxon>Ecdysozoa</taxon>
        <taxon>Arthropoda</taxon>
        <taxon>Hexapoda</taxon>
        <taxon>Insecta</taxon>
        <taxon>Pterygota</taxon>
        <taxon>Neoptera</taxon>
        <taxon>Endopterygota</taxon>
        <taxon>Lepidoptera</taxon>
        <taxon>Glossata</taxon>
        <taxon>Ditrysia</taxon>
        <taxon>Papilionoidea</taxon>
        <taxon>Nymphalidae</taxon>
        <taxon>Nymphalinae</taxon>
        <taxon>Euphydryas</taxon>
    </lineage>
</organism>
<protein>
    <recommendedName>
        <fullName evidence="3">Endonuclease-reverse transcriptase</fullName>
    </recommendedName>
</protein>
<evidence type="ECO:0008006" key="3">
    <source>
        <dbReference type="Google" id="ProtNLM"/>
    </source>
</evidence>